<accession>A0ABS6SZ57</accession>
<dbReference type="Proteomes" id="UP000756530">
    <property type="component" value="Unassembled WGS sequence"/>
</dbReference>
<dbReference type="InterPro" id="IPR013538">
    <property type="entry name" value="ASHA1/2-like_C"/>
</dbReference>
<sequence length="172" mass="19524">MTDEKQKSVSPWSSWPLDREVVMARVVDADRDLAFRAWTDPEQIVQWFGPAGFQLKTYEIDIREGGVWRFDMIAPDGTVFSNRMDFLRVEPSRVIEFIHGTDAEADPDAFRMLVTFDEQDNGKTALTLRQMHPTAERRKIVVGFGAVEYGAQTWDKFADHVAKLAAGLRASG</sequence>
<evidence type="ECO:0000313" key="3">
    <source>
        <dbReference type="Proteomes" id="UP000756530"/>
    </source>
</evidence>
<proteinExistence type="predicted"/>
<keyword evidence="3" id="KW-1185">Reference proteome</keyword>
<reference evidence="2 3" key="1">
    <citation type="submission" date="2021-05" db="EMBL/GenBank/DDBJ databases">
        <title>Culturable bacteria isolated from Daya Bay.</title>
        <authorList>
            <person name="Zheng W."/>
            <person name="Yu S."/>
            <person name="Huang Y."/>
        </authorList>
    </citation>
    <scope>NUCLEOTIDE SEQUENCE [LARGE SCALE GENOMIC DNA]</scope>
    <source>
        <strain evidence="2 3">DP4N28-5</strain>
    </source>
</reference>
<evidence type="ECO:0000259" key="1">
    <source>
        <dbReference type="Pfam" id="PF08327"/>
    </source>
</evidence>
<dbReference type="Pfam" id="PF08327">
    <property type="entry name" value="AHSA1"/>
    <property type="match status" value="1"/>
</dbReference>
<feature type="domain" description="Activator of Hsp90 ATPase homologue 1/2-like C-terminal" evidence="1">
    <location>
        <begin position="28"/>
        <end position="160"/>
    </location>
</feature>
<dbReference type="RefSeq" id="WP_218391131.1">
    <property type="nucleotide sequence ID" value="NZ_JAHUZE010000001.1"/>
</dbReference>
<gene>
    <name evidence="2" type="ORF">KJP28_04965</name>
</gene>
<organism evidence="2 3">
    <name type="scientific">Maritimibacter dapengensis</name>
    <dbReference type="NCBI Taxonomy" id="2836868"/>
    <lineage>
        <taxon>Bacteria</taxon>
        <taxon>Pseudomonadati</taxon>
        <taxon>Pseudomonadota</taxon>
        <taxon>Alphaproteobacteria</taxon>
        <taxon>Rhodobacterales</taxon>
        <taxon>Roseobacteraceae</taxon>
        <taxon>Maritimibacter</taxon>
    </lineage>
</organism>
<dbReference type="EMBL" id="JAHUZE010000001">
    <property type="protein sequence ID" value="MBV7378265.1"/>
    <property type="molecule type" value="Genomic_DNA"/>
</dbReference>
<comment type="caution">
    <text evidence="2">The sequence shown here is derived from an EMBL/GenBank/DDBJ whole genome shotgun (WGS) entry which is preliminary data.</text>
</comment>
<dbReference type="CDD" id="cd08894">
    <property type="entry name" value="SRPBCC_CalC_Aha1-like_1"/>
    <property type="match status" value="1"/>
</dbReference>
<name>A0ABS6SZ57_9RHOB</name>
<evidence type="ECO:0000313" key="2">
    <source>
        <dbReference type="EMBL" id="MBV7378265.1"/>
    </source>
</evidence>
<protein>
    <submittedName>
        <fullName evidence="2">SRPBCC family protein</fullName>
    </submittedName>
</protein>